<organism evidence="1 2">
    <name type="scientific">Malus domestica</name>
    <name type="common">Apple</name>
    <name type="synonym">Pyrus malus</name>
    <dbReference type="NCBI Taxonomy" id="3750"/>
    <lineage>
        <taxon>Eukaryota</taxon>
        <taxon>Viridiplantae</taxon>
        <taxon>Streptophyta</taxon>
        <taxon>Embryophyta</taxon>
        <taxon>Tracheophyta</taxon>
        <taxon>Spermatophyta</taxon>
        <taxon>Magnoliopsida</taxon>
        <taxon>eudicotyledons</taxon>
        <taxon>Gunneridae</taxon>
        <taxon>Pentapetalae</taxon>
        <taxon>rosids</taxon>
        <taxon>fabids</taxon>
        <taxon>Rosales</taxon>
        <taxon>Rosaceae</taxon>
        <taxon>Amygdaloideae</taxon>
        <taxon>Maleae</taxon>
        <taxon>Malus</taxon>
    </lineage>
</organism>
<sequence length="106" mass="12054">MTCFCAKHRSSGLTRVLGDETNEINALIIGKSEEEVFGTTCKDLVFNQRSVDQKQLPSEFLRLIGQRKIFHLRFGSRRNSLNSNDFLIYNISEDTMIQPATPKSIS</sequence>
<evidence type="ECO:0000313" key="1">
    <source>
        <dbReference type="EMBL" id="RXH78405.1"/>
    </source>
</evidence>
<protein>
    <submittedName>
        <fullName evidence="1">Uncharacterized protein</fullName>
    </submittedName>
</protein>
<dbReference type="InterPro" id="IPR012340">
    <property type="entry name" value="NA-bd_OB-fold"/>
</dbReference>
<dbReference type="AlphaFoldDB" id="A0A498I8N0"/>
<name>A0A498I8N0_MALDO</name>
<accession>A0A498I8N0</accession>
<reference evidence="1 2" key="1">
    <citation type="submission" date="2018-10" db="EMBL/GenBank/DDBJ databases">
        <title>A high-quality apple genome assembly.</title>
        <authorList>
            <person name="Hu J."/>
        </authorList>
    </citation>
    <scope>NUCLEOTIDE SEQUENCE [LARGE SCALE GENOMIC DNA]</scope>
    <source>
        <strain evidence="2">cv. HFTH1</strain>
        <tissue evidence="1">Young leaf</tissue>
    </source>
</reference>
<comment type="caution">
    <text evidence="1">The sequence shown here is derived from an EMBL/GenBank/DDBJ whole genome shotgun (WGS) entry which is preliminary data.</text>
</comment>
<dbReference type="Proteomes" id="UP000290289">
    <property type="component" value="Chromosome 13"/>
</dbReference>
<dbReference type="EMBL" id="RDQH01000339">
    <property type="protein sequence ID" value="RXH78405.1"/>
    <property type="molecule type" value="Genomic_DNA"/>
</dbReference>
<keyword evidence="2" id="KW-1185">Reference proteome</keyword>
<dbReference type="Gene3D" id="2.40.50.140">
    <property type="entry name" value="Nucleic acid-binding proteins"/>
    <property type="match status" value="1"/>
</dbReference>
<proteinExistence type="predicted"/>
<gene>
    <name evidence="1" type="ORF">DVH24_001923</name>
</gene>
<evidence type="ECO:0000313" key="2">
    <source>
        <dbReference type="Proteomes" id="UP000290289"/>
    </source>
</evidence>